<dbReference type="InterPro" id="IPR022088">
    <property type="entry name" value="Intraflagellar_transp_cmplxB"/>
</dbReference>
<evidence type="ECO:0000256" key="2">
    <source>
        <dbReference type="ARBA" id="ARBA00007700"/>
    </source>
</evidence>
<evidence type="ECO:0000256" key="1">
    <source>
        <dbReference type="ARBA" id="ARBA00004120"/>
    </source>
</evidence>
<evidence type="ECO:0000256" key="3">
    <source>
        <dbReference type="ARBA" id="ARBA00022490"/>
    </source>
</evidence>
<gene>
    <name evidence="7" type="ORF">BLNAU_18942</name>
</gene>
<dbReference type="PANTHER" id="PTHR13376">
    <property type="entry name" value="INTRAFLAGELLAR TRANSPORT PROTEIN 46 HOMOLOG"/>
    <property type="match status" value="1"/>
</dbReference>
<comment type="similarity">
    <text evidence="2">Belongs to the IFT46 family.</text>
</comment>
<keyword evidence="3" id="KW-0963">Cytoplasm</keyword>
<proteinExistence type="inferred from homology"/>
<organism evidence="7 8">
    <name type="scientific">Blattamonas nauphoetae</name>
    <dbReference type="NCBI Taxonomy" id="2049346"/>
    <lineage>
        <taxon>Eukaryota</taxon>
        <taxon>Metamonada</taxon>
        <taxon>Preaxostyla</taxon>
        <taxon>Oxymonadida</taxon>
        <taxon>Blattamonas</taxon>
    </lineage>
</organism>
<dbReference type="Proteomes" id="UP001281761">
    <property type="component" value="Unassembled WGS sequence"/>
</dbReference>
<evidence type="ECO:0000256" key="5">
    <source>
        <dbReference type="ARBA" id="ARBA00023212"/>
    </source>
</evidence>
<keyword evidence="8" id="KW-1185">Reference proteome</keyword>
<keyword evidence="4" id="KW-0969">Cilium</keyword>
<comment type="caution">
    <text evidence="7">The sequence shown here is derived from an EMBL/GenBank/DDBJ whole genome shotgun (WGS) entry which is preliminary data.</text>
</comment>
<dbReference type="PANTHER" id="PTHR13376:SF0">
    <property type="entry name" value="INTRAFLAGELLAR TRANSPORT PROTEIN 46 HOMOLOG"/>
    <property type="match status" value="1"/>
</dbReference>
<dbReference type="EMBL" id="JARBJD010000237">
    <property type="protein sequence ID" value="KAK2946100.1"/>
    <property type="molecule type" value="Genomic_DNA"/>
</dbReference>
<evidence type="ECO:0000256" key="4">
    <source>
        <dbReference type="ARBA" id="ARBA00023069"/>
    </source>
</evidence>
<protein>
    <submittedName>
        <fullName evidence="7">Intraflagellar transport protein 46</fullName>
    </submittedName>
</protein>
<evidence type="ECO:0000313" key="7">
    <source>
        <dbReference type="EMBL" id="KAK2946100.1"/>
    </source>
</evidence>
<evidence type="ECO:0000313" key="8">
    <source>
        <dbReference type="Proteomes" id="UP001281761"/>
    </source>
</evidence>
<comment type="subcellular location">
    <subcellularLocation>
        <location evidence="1">Cytoplasm</location>
        <location evidence="1">Cytoskeleton</location>
        <location evidence="1">Cilium basal body</location>
    </subcellularLocation>
</comment>
<keyword evidence="6" id="KW-0966">Cell projection</keyword>
<keyword evidence="5" id="KW-0206">Cytoskeleton</keyword>
<name>A0ABQ9X2U7_9EUKA</name>
<evidence type="ECO:0000256" key="6">
    <source>
        <dbReference type="ARBA" id="ARBA00023273"/>
    </source>
</evidence>
<reference evidence="7 8" key="1">
    <citation type="journal article" date="2022" name="bioRxiv">
        <title>Genomics of Preaxostyla Flagellates Illuminates Evolutionary Transitions and the Path Towards Mitochondrial Loss.</title>
        <authorList>
            <person name="Novak L.V.F."/>
            <person name="Treitli S.C."/>
            <person name="Pyrih J."/>
            <person name="Halakuc P."/>
            <person name="Pipaliya S.V."/>
            <person name="Vacek V."/>
            <person name="Brzon O."/>
            <person name="Soukal P."/>
            <person name="Eme L."/>
            <person name="Dacks J.B."/>
            <person name="Karnkowska A."/>
            <person name="Elias M."/>
            <person name="Hampl V."/>
        </authorList>
    </citation>
    <scope>NUCLEOTIDE SEQUENCE [LARGE SCALE GENOMIC DNA]</scope>
    <source>
        <strain evidence="7">NAU3</strain>
        <tissue evidence="7">Gut</tissue>
    </source>
</reference>
<accession>A0ABQ9X2U7</accession>
<sequence length="136" mass="15311">MIPLSFLPARQVCRYIFNLFLHSFFRSDGEISMLAMNHHLSALNLTGDSFHNEEEEEEEEEIIRIAFNGPRSLLLPITEVHASCSLKPFIPEYQPTIGEVDSSVKVQRPDGVGDFLGLVVLDEHGPEQSNPSTLEM</sequence>
<dbReference type="Pfam" id="PF12317">
    <property type="entry name" value="IFT46_B_C"/>
    <property type="match status" value="1"/>
</dbReference>